<evidence type="ECO:0000256" key="1">
    <source>
        <dbReference type="SAM" id="MobiDB-lite"/>
    </source>
</evidence>
<organism evidence="2">
    <name type="scientific">Tanacetum cinerariifolium</name>
    <name type="common">Dalmatian daisy</name>
    <name type="synonym">Chrysanthemum cinerariifolium</name>
    <dbReference type="NCBI Taxonomy" id="118510"/>
    <lineage>
        <taxon>Eukaryota</taxon>
        <taxon>Viridiplantae</taxon>
        <taxon>Streptophyta</taxon>
        <taxon>Embryophyta</taxon>
        <taxon>Tracheophyta</taxon>
        <taxon>Spermatophyta</taxon>
        <taxon>Magnoliopsida</taxon>
        <taxon>eudicotyledons</taxon>
        <taxon>Gunneridae</taxon>
        <taxon>Pentapetalae</taxon>
        <taxon>asterids</taxon>
        <taxon>campanulids</taxon>
        <taxon>Asterales</taxon>
        <taxon>Asteraceae</taxon>
        <taxon>Asteroideae</taxon>
        <taxon>Anthemideae</taxon>
        <taxon>Anthemidinae</taxon>
        <taxon>Tanacetum</taxon>
    </lineage>
</organism>
<gene>
    <name evidence="2" type="ORF">Tci_934693</name>
</gene>
<protein>
    <submittedName>
        <fullName evidence="2">Uncharacterized protein</fullName>
    </submittedName>
</protein>
<feature type="non-terminal residue" evidence="2">
    <location>
        <position position="1"/>
    </location>
</feature>
<accession>A0A699Y6I1</accession>
<comment type="caution">
    <text evidence="2">The sequence shown here is derived from an EMBL/GenBank/DDBJ whole genome shotgun (WGS) entry which is preliminary data.</text>
</comment>
<dbReference type="AlphaFoldDB" id="A0A699Y6I1"/>
<feature type="region of interest" description="Disordered" evidence="1">
    <location>
        <begin position="1"/>
        <end position="29"/>
    </location>
</feature>
<evidence type="ECO:0000313" key="2">
    <source>
        <dbReference type="EMBL" id="GFD62724.1"/>
    </source>
</evidence>
<feature type="non-terminal residue" evidence="2">
    <location>
        <position position="29"/>
    </location>
</feature>
<dbReference type="EMBL" id="BKCJ011940780">
    <property type="protein sequence ID" value="GFD62724.1"/>
    <property type="molecule type" value="Genomic_DNA"/>
</dbReference>
<reference evidence="2" key="1">
    <citation type="journal article" date="2019" name="Sci. Rep.">
        <title>Draft genome of Tanacetum cinerariifolium, the natural source of mosquito coil.</title>
        <authorList>
            <person name="Yamashiro T."/>
            <person name="Shiraishi A."/>
            <person name="Satake H."/>
            <person name="Nakayama K."/>
        </authorList>
    </citation>
    <scope>NUCLEOTIDE SEQUENCE</scope>
</reference>
<name>A0A699Y6I1_TANCI</name>
<proteinExistence type="predicted"/>
<feature type="compositionally biased region" description="Basic and acidic residues" evidence="1">
    <location>
        <begin position="1"/>
        <end position="11"/>
    </location>
</feature>
<sequence>RRSVRPWRDSGKTPAGVPVPGRSSPARPG</sequence>